<keyword evidence="2" id="KW-0238">DNA-binding</keyword>
<gene>
    <name evidence="5" type="ORF">BJF92_19875</name>
</gene>
<dbReference type="GO" id="GO:0003700">
    <property type="term" value="F:DNA-binding transcription factor activity"/>
    <property type="evidence" value="ECO:0007669"/>
    <property type="project" value="InterPro"/>
</dbReference>
<keyword evidence="1" id="KW-0805">Transcription regulation</keyword>
<feature type="domain" description="HTH marR-type" evidence="4">
    <location>
        <begin position="7"/>
        <end position="141"/>
    </location>
</feature>
<dbReference type="OrthoDB" id="582199at2"/>
<keyword evidence="3" id="KW-0804">Transcription</keyword>
<dbReference type="Proteomes" id="UP000186143">
    <property type="component" value="Unassembled WGS sequence"/>
</dbReference>
<comment type="caution">
    <text evidence="5">The sequence shown here is derived from an EMBL/GenBank/DDBJ whole genome shotgun (WGS) entry which is preliminary data.</text>
</comment>
<dbReference type="PROSITE" id="PS01117">
    <property type="entry name" value="HTH_MARR_1"/>
    <property type="match status" value="1"/>
</dbReference>
<dbReference type="STRING" id="1672749.BJF92_19875"/>
<evidence type="ECO:0000259" key="4">
    <source>
        <dbReference type="PROSITE" id="PS50995"/>
    </source>
</evidence>
<evidence type="ECO:0000256" key="3">
    <source>
        <dbReference type="ARBA" id="ARBA00023163"/>
    </source>
</evidence>
<dbReference type="RefSeq" id="WP_075634153.1">
    <property type="nucleotide sequence ID" value="NZ_MKIO01000024.1"/>
</dbReference>
<dbReference type="Pfam" id="PF12802">
    <property type="entry name" value="MarR_2"/>
    <property type="match status" value="1"/>
</dbReference>
<sequence length="161" mass="17365">MSVKLPNDTIGMLLTDVSRLLRGAFDRTILAAGLGLTPGEARALVQVAASEGIKQAEIAQRMGIEPMTLSTYLDRLEGLGLVSRVADPTDRRAKHVVLTDQADGIVLSIQASLRTMMDNVTDGLDEEARAALRLSLLTLRDNLQAVDGCPPTRTPSREDRT</sequence>
<dbReference type="AlphaFoldDB" id="A0A1Q9AL70"/>
<reference evidence="5 6" key="1">
    <citation type="submission" date="2016-09" db="EMBL/GenBank/DDBJ databases">
        <title>Rhizobium sp. nov., a novel species isolated from the rice rhizosphere.</title>
        <authorList>
            <person name="Zhao J."/>
            <person name="Zhang X."/>
        </authorList>
    </citation>
    <scope>NUCLEOTIDE SEQUENCE [LARGE SCALE GENOMIC DNA]</scope>
    <source>
        <strain evidence="5 6">MH17</strain>
    </source>
</reference>
<dbReference type="GO" id="GO:0003677">
    <property type="term" value="F:DNA binding"/>
    <property type="evidence" value="ECO:0007669"/>
    <property type="project" value="UniProtKB-KW"/>
</dbReference>
<evidence type="ECO:0000256" key="2">
    <source>
        <dbReference type="ARBA" id="ARBA00023125"/>
    </source>
</evidence>
<dbReference type="EMBL" id="MKIO01000024">
    <property type="protein sequence ID" value="OLP56074.1"/>
    <property type="molecule type" value="Genomic_DNA"/>
</dbReference>
<dbReference type="PROSITE" id="PS50995">
    <property type="entry name" value="HTH_MARR_2"/>
    <property type="match status" value="1"/>
</dbReference>
<organism evidence="5 6">
    <name type="scientific">Xaviernesmea rhizosphaerae</name>
    <dbReference type="NCBI Taxonomy" id="1672749"/>
    <lineage>
        <taxon>Bacteria</taxon>
        <taxon>Pseudomonadati</taxon>
        <taxon>Pseudomonadota</taxon>
        <taxon>Alphaproteobacteria</taxon>
        <taxon>Hyphomicrobiales</taxon>
        <taxon>Rhizobiaceae</taxon>
        <taxon>Rhizobium/Agrobacterium group</taxon>
        <taxon>Xaviernesmea</taxon>
    </lineage>
</organism>
<accession>A0A1Q9AL70</accession>
<proteinExistence type="predicted"/>
<evidence type="ECO:0000313" key="5">
    <source>
        <dbReference type="EMBL" id="OLP56074.1"/>
    </source>
</evidence>
<protein>
    <submittedName>
        <fullName evidence="5">MarR family transcriptional regulator</fullName>
    </submittedName>
</protein>
<dbReference type="SMART" id="SM00347">
    <property type="entry name" value="HTH_MARR"/>
    <property type="match status" value="1"/>
</dbReference>
<evidence type="ECO:0000256" key="1">
    <source>
        <dbReference type="ARBA" id="ARBA00023015"/>
    </source>
</evidence>
<dbReference type="SUPFAM" id="SSF46785">
    <property type="entry name" value="Winged helix' DNA-binding domain"/>
    <property type="match status" value="1"/>
</dbReference>
<dbReference type="InterPro" id="IPR023187">
    <property type="entry name" value="Tscrpt_reg_MarR-type_CS"/>
</dbReference>
<dbReference type="PRINTS" id="PR00598">
    <property type="entry name" value="HTHMARR"/>
</dbReference>
<dbReference type="PANTHER" id="PTHR42756:SF1">
    <property type="entry name" value="TRANSCRIPTIONAL REPRESSOR OF EMRAB OPERON"/>
    <property type="match status" value="1"/>
</dbReference>
<dbReference type="InterPro" id="IPR036388">
    <property type="entry name" value="WH-like_DNA-bd_sf"/>
</dbReference>
<dbReference type="Gene3D" id="1.10.10.10">
    <property type="entry name" value="Winged helix-like DNA-binding domain superfamily/Winged helix DNA-binding domain"/>
    <property type="match status" value="1"/>
</dbReference>
<dbReference type="InterPro" id="IPR000835">
    <property type="entry name" value="HTH_MarR-typ"/>
</dbReference>
<name>A0A1Q9AL70_9HYPH</name>
<dbReference type="PANTHER" id="PTHR42756">
    <property type="entry name" value="TRANSCRIPTIONAL REGULATOR, MARR"/>
    <property type="match status" value="1"/>
</dbReference>
<dbReference type="InterPro" id="IPR036390">
    <property type="entry name" value="WH_DNA-bd_sf"/>
</dbReference>
<evidence type="ECO:0000313" key="6">
    <source>
        <dbReference type="Proteomes" id="UP000186143"/>
    </source>
</evidence>